<evidence type="ECO:0000259" key="2">
    <source>
        <dbReference type="Pfam" id="PF16033"/>
    </source>
</evidence>
<accession>A0AAN9Y8X8</accession>
<evidence type="ECO:0000256" key="1">
    <source>
        <dbReference type="SAM" id="SignalP"/>
    </source>
</evidence>
<dbReference type="EMBL" id="JBBCAQ010000003">
    <property type="protein sequence ID" value="KAK7604503.1"/>
    <property type="molecule type" value="Genomic_DNA"/>
</dbReference>
<dbReference type="Proteomes" id="UP001367676">
    <property type="component" value="Unassembled WGS sequence"/>
</dbReference>
<dbReference type="PANTHER" id="PTHR21177">
    <property type="entry name" value="IP06524P-RELATED"/>
    <property type="match status" value="1"/>
</dbReference>
<dbReference type="InterPro" id="IPR031993">
    <property type="entry name" value="DUF4789"/>
</dbReference>
<comment type="caution">
    <text evidence="3">The sequence shown here is derived from an EMBL/GenBank/DDBJ whole genome shotgun (WGS) entry which is preliminary data.</text>
</comment>
<proteinExistence type="predicted"/>
<feature type="domain" description="DUF4789" evidence="2">
    <location>
        <begin position="248"/>
        <end position="312"/>
    </location>
</feature>
<feature type="chain" id="PRO_5042844678" description="DUF4789 domain-containing protein" evidence="1">
    <location>
        <begin position="20"/>
        <end position="526"/>
    </location>
</feature>
<gene>
    <name evidence="3" type="ORF">V9T40_005689</name>
</gene>
<reference evidence="3 4" key="1">
    <citation type="submission" date="2024-03" db="EMBL/GenBank/DDBJ databases">
        <title>Adaptation during the transition from Ophiocordyceps entomopathogen to insect associate is accompanied by gene loss and intensified selection.</title>
        <authorList>
            <person name="Ward C.M."/>
            <person name="Onetto C.A."/>
            <person name="Borneman A.R."/>
        </authorList>
    </citation>
    <scope>NUCLEOTIDE SEQUENCE [LARGE SCALE GENOMIC DNA]</scope>
    <source>
        <strain evidence="3">AWRI1</strain>
        <tissue evidence="3">Single Adult Female</tissue>
    </source>
</reference>
<dbReference type="Pfam" id="PF16033">
    <property type="entry name" value="DUF4789"/>
    <property type="match status" value="1"/>
</dbReference>
<organism evidence="3 4">
    <name type="scientific">Parthenolecanium corni</name>
    <dbReference type="NCBI Taxonomy" id="536013"/>
    <lineage>
        <taxon>Eukaryota</taxon>
        <taxon>Metazoa</taxon>
        <taxon>Ecdysozoa</taxon>
        <taxon>Arthropoda</taxon>
        <taxon>Hexapoda</taxon>
        <taxon>Insecta</taxon>
        <taxon>Pterygota</taxon>
        <taxon>Neoptera</taxon>
        <taxon>Paraneoptera</taxon>
        <taxon>Hemiptera</taxon>
        <taxon>Sternorrhyncha</taxon>
        <taxon>Coccoidea</taxon>
        <taxon>Coccidae</taxon>
        <taxon>Parthenolecanium</taxon>
    </lineage>
</organism>
<feature type="signal peptide" evidence="1">
    <location>
        <begin position="1"/>
        <end position="19"/>
    </location>
</feature>
<keyword evidence="4" id="KW-1185">Reference proteome</keyword>
<sequence length="526" mass="57043">MEMKSGYTVLATILLTVQGAVVPPPWADPTFNPCASQPGGWQLIYWPPDKKCYRIFTRGYPCPETMELGPGPDKGTPECNCPPGTAQSARDSRCYALYEKELCDDGEFFAPTMKTGRGRWGTCQKGETCAEPGQLFWPKDGRCYPKNSRGPCPEGQLLIKSAESTSMGRCGCENSGELAQFYWSATGTCHEHYTIGPCQERGGLFLPGATCGCQPDLPHYHNATNKCYQLGSIGPCPPGHQFIVPPSNSISAPQSSKKYAECVCKDGHVKWFGDGACYRPYTRGPCSPGYIYSVNVTATGMAIGCIPLPCPAGKLYFPAGNGCHRVGTQGPCPDGQVVLFQDSVKTSIEGVSYLGMCGCPTTSDKDSFFPALFKAENDTSCLVGAYRTLETNTISRHAYDQPVKLRPQQDVCGEKRGIIAWSDGSCKQLYSQGPCSAGEWVVPDRSKGQRKGRGWKMGKCECRPGYTQYEDEATGTTVCQPPTVVLARFLNNRTDKQATIISTDAKYPDNTAETATTSTNTSLETS</sequence>
<keyword evidence="1" id="KW-0732">Signal</keyword>
<name>A0AAN9Y8X8_9HEMI</name>
<protein>
    <recommendedName>
        <fullName evidence="2">DUF4789 domain-containing protein</fullName>
    </recommendedName>
</protein>
<evidence type="ECO:0000313" key="3">
    <source>
        <dbReference type="EMBL" id="KAK7604503.1"/>
    </source>
</evidence>
<evidence type="ECO:0000313" key="4">
    <source>
        <dbReference type="Proteomes" id="UP001367676"/>
    </source>
</evidence>
<dbReference type="AlphaFoldDB" id="A0AAN9Y8X8"/>
<dbReference type="PANTHER" id="PTHR21177:SF7">
    <property type="entry name" value="GH11627P"/>
    <property type="match status" value="1"/>
</dbReference>